<evidence type="ECO:0000259" key="8">
    <source>
        <dbReference type="Pfam" id="PF02687"/>
    </source>
</evidence>
<feature type="domain" description="ABC3 transporter permease C-terminal" evidence="8">
    <location>
        <begin position="725"/>
        <end position="837"/>
    </location>
</feature>
<feature type="transmembrane region" description="Helical" evidence="7">
    <location>
        <begin position="338"/>
        <end position="365"/>
    </location>
</feature>
<gene>
    <name evidence="10" type="ORF">GS398_09030</name>
</gene>
<evidence type="ECO:0000256" key="6">
    <source>
        <dbReference type="SAM" id="MobiDB-lite"/>
    </source>
</evidence>
<organism evidence="10 11">
    <name type="scientific">Hufsiella ginkgonis</name>
    <dbReference type="NCBI Taxonomy" id="2695274"/>
    <lineage>
        <taxon>Bacteria</taxon>
        <taxon>Pseudomonadati</taxon>
        <taxon>Bacteroidota</taxon>
        <taxon>Sphingobacteriia</taxon>
        <taxon>Sphingobacteriales</taxon>
        <taxon>Sphingobacteriaceae</taxon>
        <taxon>Hufsiella</taxon>
    </lineage>
</organism>
<feature type="transmembrane region" description="Helical" evidence="7">
    <location>
        <begin position="766"/>
        <end position="790"/>
    </location>
</feature>
<dbReference type="Proteomes" id="UP000451233">
    <property type="component" value="Unassembled WGS sequence"/>
</dbReference>
<evidence type="ECO:0000313" key="11">
    <source>
        <dbReference type="Proteomes" id="UP000451233"/>
    </source>
</evidence>
<feature type="transmembrane region" description="Helical" evidence="7">
    <location>
        <begin position="414"/>
        <end position="439"/>
    </location>
</feature>
<sequence length="845" mass="92654">MAWRDSRKNRSRLFLFISSIVLGIAALVAIYSFGDNLQRDIDGQAASLIGADLVVSSGKEVSPKMEKMLGSLGDERSEERSFASMVFFPFTGGTRLIQVRALDGSFPYYGELKTVPLSAGKTFRQGKTALVDKTLLLQFNAKVGDPVTIGNVTFIIAGALEQAPGQNGLTATIAPIVYIPLGYLEQTGLMQRGSRVSYKYYYRFNKPDEVEKLVKKLDPQFEGERIDSQTIQSQKRDTGRAFEDLTRFLSLVGFIALLLGCIGVASSIHIYIREKLSTIAILRCMGTTASQAFLIYLVQIAGIGLIGSVLGAALGTVVQQVLPVVLKDLLPVSITSAISWIAILQGIVAGLLVSLLFAMLPLVSIRNISPLNTLRISDTETRGSRDPLKWLVYLLILAFIVGFSYLQLRDWSGAFTFTAAVVAAFLVLSAVASALMWLVRRFFPSGAGYLYRQGLANLFRPNNQTLILMVSIGLGTGFISTLFFVQDTLVNSVSLSAGGQKPNMILFDIQTTQAKQVADLARKHRLPILQEVPIVTVRVEEINGKTAAAVKKDNEKRKKQPGKPEQLPPGAISLRAFNGELRATYRDSVTNTEKIIEGKWHGTVAKDGIIYVSLDERYARSIRARIGDKFVYNVQGALIPTVVGSIRKVDWNRVQTNFRLVFPKGVLEDAPQFRVLVTRVPSNEASAKFQKDLVSRFPTISVIDLGLILNVLDEIVDKIGFVIRFMAGFSIVTGLIVLIASVLISKYQRIRESVLLRTLGATRRQILAITALEYFFLGSFAAGTGILLSFAGSWALAAYLFETALVIKPLPVIFIFVSISALTVLIGLFNSREVVNRAPLEVLNA</sequence>
<keyword evidence="4 7" id="KW-1133">Transmembrane helix</keyword>
<protein>
    <submittedName>
        <fullName evidence="10">FtsX-like permease family protein</fullName>
    </submittedName>
</protein>
<dbReference type="EMBL" id="WVHS01000002">
    <property type="protein sequence ID" value="MXV15444.1"/>
    <property type="molecule type" value="Genomic_DNA"/>
</dbReference>
<keyword evidence="2" id="KW-1003">Cell membrane</keyword>
<feature type="transmembrane region" description="Helical" evidence="7">
    <location>
        <begin position="248"/>
        <end position="272"/>
    </location>
</feature>
<keyword evidence="5 7" id="KW-0472">Membrane</keyword>
<feature type="transmembrane region" description="Helical" evidence="7">
    <location>
        <begin position="293"/>
        <end position="318"/>
    </location>
</feature>
<evidence type="ECO:0000256" key="7">
    <source>
        <dbReference type="SAM" id="Phobius"/>
    </source>
</evidence>
<evidence type="ECO:0000259" key="9">
    <source>
        <dbReference type="Pfam" id="PF12704"/>
    </source>
</evidence>
<proteinExistence type="predicted"/>
<name>A0A7K1XWR2_9SPHI</name>
<dbReference type="AlphaFoldDB" id="A0A7K1XWR2"/>
<dbReference type="PANTHER" id="PTHR30287">
    <property type="entry name" value="MEMBRANE COMPONENT OF PREDICTED ABC SUPERFAMILY METABOLITE UPTAKE TRANSPORTER"/>
    <property type="match status" value="1"/>
</dbReference>
<accession>A0A7K1XWR2</accession>
<evidence type="ECO:0000256" key="4">
    <source>
        <dbReference type="ARBA" id="ARBA00022989"/>
    </source>
</evidence>
<dbReference type="GO" id="GO:0005886">
    <property type="term" value="C:plasma membrane"/>
    <property type="evidence" value="ECO:0007669"/>
    <property type="project" value="UniProtKB-SubCell"/>
</dbReference>
<feature type="domain" description="ABC3 transporter permease C-terminal" evidence="8">
    <location>
        <begin position="251"/>
        <end position="370"/>
    </location>
</feature>
<reference evidence="10 11" key="1">
    <citation type="submission" date="2019-11" db="EMBL/GenBank/DDBJ databases">
        <title>Pedobacter sp. HMF7056 Genome sequencing and assembly.</title>
        <authorList>
            <person name="Kang H."/>
            <person name="Kim H."/>
            <person name="Joh K."/>
        </authorList>
    </citation>
    <scope>NUCLEOTIDE SEQUENCE [LARGE SCALE GENOMIC DNA]</scope>
    <source>
        <strain evidence="10 11">HMF7056</strain>
    </source>
</reference>
<comment type="caution">
    <text evidence="10">The sequence shown here is derived from an EMBL/GenBank/DDBJ whole genome shotgun (WGS) entry which is preliminary data.</text>
</comment>
<evidence type="ECO:0000313" key="10">
    <source>
        <dbReference type="EMBL" id="MXV15444.1"/>
    </source>
</evidence>
<dbReference type="Pfam" id="PF02687">
    <property type="entry name" value="FtsX"/>
    <property type="match status" value="2"/>
</dbReference>
<feature type="transmembrane region" description="Helical" evidence="7">
    <location>
        <begin position="721"/>
        <end position="745"/>
    </location>
</feature>
<feature type="transmembrane region" description="Helical" evidence="7">
    <location>
        <begin position="12"/>
        <end position="34"/>
    </location>
</feature>
<comment type="subcellular location">
    <subcellularLocation>
        <location evidence="1">Cell membrane</location>
        <topology evidence="1">Multi-pass membrane protein</topology>
    </subcellularLocation>
</comment>
<feature type="transmembrane region" description="Helical" evidence="7">
    <location>
        <begin position="390"/>
        <end position="408"/>
    </location>
</feature>
<feature type="transmembrane region" description="Helical" evidence="7">
    <location>
        <begin position="466"/>
        <end position="485"/>
    </location>
</feature>
<dbReference type="Pfam" id="PF12704">
    <property type="entry name" value="MacB_PCD"/>
    <property type="match status" value="1"/>
</dbReference>
<keyword evidence="3 7" id="KW-0812">Transmembrane</keyword>
<dbReference type="InterPro" id="IPR025857">
    <property type="entry name" value="MacB_PCD"/>
</dbReference>
<evidence type="ECO:0000256" key="1">
    <source>
        <dbReference type="ARBA" id="ARBA00004651"/>
    </source>
</evidence>
<evidence type="ECO:0000256" key="2">
    <source>
        <dbReference type="ARBA" id="ARBA00022475"/>
    </source>
</evidence>
<keyword evidence="11" id="KW-1185">Reference proteome</keyword>
<evidence type="ECO:0000256" key="5">
    <source>
        <dbReference type="ARBA" id="ARBA00023136"/>
    </source>
</evidence>
<dbReference type="InterPro" id="IPR003838">
    <property type="entry name" value="ABC3_permease_C"/>
</dbReference>
<evidence type="ECO:0000256" key="3">
    <source>
        <dbReference type="ARBA" id="ARBA00022692"/>
    </source>
</evidence>
<feature type="domain" description="MacB-like periplasmic core" evidence="9">
    <location>
        <begin position="14"/>
        <end position="218"/>
    </location>
</feature>
<dbReference type="InterPro" id="IPR038766">
    <property type="entry name" value="Membrane_comp_ABC_pdt"/>
</dbReference>
<feature type="region of interest" description="Disordered" evidence="6">
    <location>
        <begin position="549"/>
        <end position="570"/>
    </location>
</feature>
<feature type="transmembrane region" description="Helical" evidence="7">
    <location>
        <begin position="810"/>
        <end position="829"/>
    </location>
</feature>
<dbReference type="PANTHER" id="PTHR30287:SF1">
    <property type="entry name" value="INNER MEMBRANE PROTEIN"/>
    <property type="match status" value="1"/>
</dbReference>